<proteinExistence type="predicted"/>
<dbReference type="Proteomes" id="UP000031258">
    <property type="component" value="Unassembled WGS sequence"/>
</dbReference>
<protein>
    <submittedName>
        <fullName evidence="1">Uncharacterized protein</fullName>
    </submittedName>
</protein>
<dbReference type="EMBL" id="JSWE01000223">
    <property type="protein sequence ID" value="KIE04161.1"/>
    <property type="molecule type" value="Genomic_DNA"/>
</dbReference>
<accession>A0A0C1MWA3</accession>
<reference evidence="1 2" key="1">
    <citation type="submission" date="2014-11" db="EMBL/GenBank/DDBJ databases">
        <title>A Rickettsiales Symbiont of Amoebae With Ancient Features.</title>
        <authorList>
            <person name="Schulz F."/>
            <person name="Martijn J."/>
            <person name="Wascher F."/>
            <person name="Kostanjsek R."/>
            <person name="Ettema T.J."/>
            <person name="Horn M."/>
        </authorList>
    </citation>
    <scope>NUCLEOTIDE SEQUENCE [LARGE SCALE GENOMIC DNA]</scope>
    <source>
        <strain evidence="1 2">UWC36</strain>
    </source>
</reference>
<name>A0A0C1MWA3_9RICK</name>
<keyword evidence="2" id="KW-1185">Reference proteome</keyword>
<evidence type="ECO:0000313" key="1">
    <source>
        <dbReference type="EMBL" id="KIE04161.1"/>
    </source>
</evidence>
<comment type="caution">
    <text evidence="1">The sequence shown here is derived from an EMBL/GenBank/DDBJ whole genome shotgun (WGS) entry which is preliminary data.</text>
</comment>
<gene>
    <name evidence="1" type="ORF">NF27_JF00390</name>
</gene>
<sequence>MPVERDPIEMKKIIDKICNQVFTDTLDEMIKLKASRSQTFGAETIPECTKEDKESLLDKMYKNMTKRVYEEGVDGRTLDLTPIHEDDRIEFKPKRIEEGTMLELLTKMEKSINSFMIKNKQENKIDFKEYAIQSTPRQDCIKEIGIQDELNKSPLRKSLENFIGKLIDKVTGKDREQERAQTKDLTKSAKETRVDIGKFTHKVMKDEAAVTSLRR</sequence>
<dbReference type="AlphaFoldDB" id="A0A0C1MWA3"/>
<dbReference type="RefSeq" id="WP_039459342.1">
    <property type="nucleotide sequence ID" value="NZ_JSWE01000223.1"/>
</dbReference>
<evidence type="ECO:0000313" key="2">
    <source>
        <dbReference type="Proteomes" id="UP000031258"/>
    </source>
</evidence>
<dbReference type="OrthoDB" id="9820506at2"/>
<organism evidence="1 2">
    <name type="scientific">Candidatus Jidaibacter acanthamoebae</name>
    <dbReference type="NCBI Taxonomy" id="86105"/>
    <lineage>
        <taxon>Bacteria</taxon>
        <taxon>Pseudomonadati</taxon>
        <taxon>Pseudomonadota</taxon>
        <taxon>Alphaproteobacteria</taxon>
        <taxon>Rickettsiales</taxon>
        <taxon>Candidatus Midichloriaceae</taxon>
        <taxon>Candidatus Jidaibacter</taxon>
    </lineage>
</organism>